<evidence type="ECO:0000313" key="2">
    <source>
        <dbReference type="Proteomes" id="UP000008710"/>
    </source>
</evidence>
<accession>Q0RWJ1</accession>
<protein>
    <submittedName>
        <fullName evidence="1">Uncharacterized protein</fullName>
    </submittedName>
</protein>
<gene>
    <name evidence="1" type="ordered locus">RHA1_ro10152</name>
</gene>
<reference evidence="2" key="1">
    <citation type="journal article" date="2006" name="Proc. Natl. Acad. Sci. U.S.A.">
        <title>The complete genome of Rhodococcus sp. RHA1 provides insights into a catabolic powerhouse.</title>
        <authorList>
            <person name="McLeod M.P."/>
            <person name="Warren R.L."/>
            <person name="Hsiao W.W.L."/>
            <person name="Araki N."/>
            <person name="Myhre M."/>
            <person name="Fernandes C."/>
            <person name="Miyazawa D."/>
            <person name="Wong W."/>
            <person name="Lillquist A.L."/>
            <person name="Wang D."/>
            <person name="Dosanjh M."/>
            <person name="Hara H."/>
            <person name="Petrescu A."/>
            <person name="Morin R.D."/>
            <person name="Yang G."/>
            <person name="Stott J.M."/>
            <person name="Schein J.E."/>
            <person name="Shin H."/>
            <person name="Smailus D."/>
            <person name="Siddiqui A.S."/>
            <person name="Marra M.A."/>
            <person name="Jones S.J.M."/>
            <person name="Holt R."/>
            <person name="Brinkman F.S.L."/>
            <person name="Miyauchi K."/>
            <person name="Fukuda M."/>
            <person name="Davies J.E."/>
            <person name="Mohn W.W."/>
            <person name="Eltis L.D."/>
        </authorList>
    </citation>
    <scope>NUCLEOTIDE SEQUENCE [LARGE SCALE GENOMIC DNA]</scope>
    <source>
        <strain evidence="2">RHA1</strain>
    </source>
</reference>
<name>Q0RWJ1_RHOJR</name>
<organism evidence="1 2">
    <name type="scientific">Rhodococcus jostii (strain RHA1)</name>
    <dbReference type="NCBI Taxonomy" id="101510"/>
    <lineage>
        <taxon>Bacteria</taxon>
        <taxon>Bacillati</taxon>
        <taxon>Actinomycetota</taxon>
        <taxon>Actinomycetes</taxon>
        <taxon>Mycobacteriales</taxon>
        <taxon>Nocardiaceae</taxon>
        <taxon>Rhodococcus</taxon>
    </lineage>
</organism>
<dbReference type="EMBL" id="CP000433">
    <property type="protein sequence ID" value="ABH00345.1"/>
    <property type="molecule type" value="Genomic_DNA"/>
</dbReference>
<proteinExistence type="predicted"/>
<keyword evidence="1" id="KW-0614">Plasmid</keyword>
<dbReference type="KEGG" id="rha:RHA1_ro10152"/>
<geneLocation type="plasmid" evidence="1 2">
    <name>pRHL2</name>
</geneLocation>
<dbReference type="Proteomes" id="UP000008710">
    <property type="component" value="Plasmid pRHL2"/>
</dbReference>
<dbReference type="HOGENOM" id="CLU_1377213_0_0_11"/>
<dbReference type="AlphaFoldDB" id="Q0RWJ1"/>
<evidence type="ECO:0000313" key="1">
    <source>
        <dbReference type="EMBL" id="ABH00345.1"/>
    </source>
</evidence>
<sequence length="198" mass="21411">MHISKVVLARKCACNQPRGNRAVSPSLRIALQSDSQRADSRDGHTGGHQNDYMIGEYVSCQPEYAPSEKFGPACSGGARPLTVPRAHAPSGRCPSGRSGQAVEGCAGVGSRCARRRCVRSSTGTGRDGPCLVWRCGPRRDFTAGNRIHHRLQHVLPRYVIYGPSQKGYGRQTRYDSLPPVSRMIRGVVSPGVVASTDR</sequence>